<evidence type="ECO:0000313" key="14">
    <source>
        <dbReference type="Proteomes" id="UP000219259"/>
    </source>
</evidence>
<evidence type="ECO:0000256" key="11">
    <source>
        <dbReference type="RuleBase" id="RU003750"/>
    </source>
</evidence>
<protein>
    <recommendedName>
        <fullName evidence="15">CDP-alcohol phosphatidyltransferase family protein</fullName>
    </recommendedName>
</protein>
<organism evidence="13 14">
    <name type="scientific">Tannerella forsythia</name>
    <name type="common">Bacteroides forsythus</name>
    <dbReference type="NCBI Taxonomy" id="28112"/>
    <lineage>
        <taxon>Bacteria</taxon>
        <taxon>Pseudomonadati</taxon>
        <taxon>Bacteroidota</taxon>
        <taxon>Bacteroidia</taxon>
        <taxon>Bacteroidales</taxon>
        <taxon>Tannerellaceae</taxon>
        <taxon>Tannerella</taxon>
    </lineage>
</organism>
<evidence type="ECO:0008006" key="15">
    <source>
        <dbReference type="Google" id="ProtNLM"/>
    </source>
</evidence>
<evidence type="ECO:0000313" key="13">
    <source>
        <dbReference type="EMBL" id="PDP43544.1"/>
    </source>
</evidence>
<comment type="similarity">
    <text evidence="2 11">Belongs to the CDP-alcohol phosphatidyltransferase class-I family.</text>
</comment>
<dbReference type="Pfam" id="PF01066">
    <property type="entry name" value="CDP-OH_P_transf"/>
    <property type="match status" value="1"/>
</dbReference>
<dbReference type="InterPro" id="IPR048254">
    <property type="entry name" value="CDP_ALCOHOL_P_TRANSF_CS"/>
</dbReference>
<name>A0A2A6E857_TANFO</name>
<dbReference type="InterPro" id="IPR000462">
    <property type="entry name" value="CDP-OH_P_trans"/>
</dbReference>
<dbReference type="GO" id="GO:0016780">
    <property type="term" value="F:phosphotransferase activity, for other substituted phosphate groups"/>
    <property type="evidence" value="ECO:0007669"/>
    <property type="project" value="InterPro"/>
</dbReference>
<comment type="subcellular location">
    <subcellularLocation>
        <location evidence="1">Membrane</location>
        <topology evidence="1">Multi-pass membrane protein</topology>
    </subcellularLocation>
</comment>
<comment type="caution">
    <text evidence="13">The sequence shown here is derived from an EMBL/GenBank/DDBJ whole genome shotgun (WGS) entry which is preliminary data.</text>
</comment>
<feature type="transmembrane region" description="Helical" evidence="12">
    <location>
        <begin position="186"/>
        <end position="203"/>
    </location>
</feature>
<evidence type="ECO:0000256" key="9">
    <source>
        <dbReference type="ARBA" id="ARBA00023209"/>
    </source>
</evidence>
<evidence type="ECO:0000256" key="1">
    <source>
        <dbReference type="ARBA" id="ARBA00004141"/>
    </source>
</evidence>
<dbReference type="AlphaFoldDB" id="A0A2A6E857"/>
<dbReference type="PROSITE" id="PS00379">
    <property type="entry name" value="CDP_ALCOHOL_P_TRANSF"/>
    <property type="match status" value="1"/>
</dbReference>
<dbReference type="InterPro" id="IPR050324">
    <property type="entry name" value="CDP-alcohol_PTase-I"/>
</dbReference>
<accession>A0A2A6E857</accession>
<evidence type="ECO:0000256" key="6">
    <source>
        <dbReference type="ARBA" id="ARBA00022989"/>
    </source>
</evidence>
<dbReference type="PANTHER" id="PTHR14269">
    <property type="entry name" value="CDP-DIACYLGLYCEROL--GLYCEROL-3-PHOSPHATE 3-PHOSPHATIDYLTRANSFERASE-RELATED"/>
    <property type="match status" value="1"/>
</dbReference>
<keyword evidence="10" id="KW-1208">Phospholipid metabolism</keyword>
<dbReference type="Gene3D" id="1.20.120.1760">
    <property type="match status" value="1"/>
</dbReference>
<keyword evidence="8 12" id="KW-0472">Membrane</keyword>
<dbReference type="SUPFAM" id="SSF47954">
    <property type="entry name" value="Cyclin-like"/>
    <property type="match status" value="1"/>
</dbReference>
<dbReference type="Proteomes" id="UP000219259">
    <property type="component" value="Unassembled WGS sequence"/>
</dbReference>
<reference evidence="13 14" key="1">
    <citation type="submission" date="2017-09" db="EMBL/GenBank/DDBJ databases">
        <title>Phase variable restriction modification systems are present in the genome sequences of periodontal pathogens Prevotella intermedia, Tannerella forsythia and Porphyromonas gingivalis.</title>
        <authorList>
            <person name="Haigh R.D."/>
            <person name="Crawford L."/>
            <person name="Ralph J."/>
            <person name="Wanford J."/>
            <person name="Vartoukian S.R."/>
            <person name="Hijazib K."/>
            <person name="Wade W."/>
            <person name="Oggioni M.R."/>
        </authorList>
    </citation>
    <scope>NUCLEOTIDE SEQUENCE [LARGE SCALE GENOMIC DNA]</scope>
    <source>
        <strain evidence="13 14">WW11663</strain>
    </source>
</reference>
<dbReference type="InterPro" id="IPR043130">
    <property type="entry name" value="CDP-OH_PTrfase_TM_dom"/>
</dbReference>
<dbReference type="PANTHER" id="PTHR14269:SF11">
    <property type="entry name" value="CDP-DIACYLGLYCEROL--GLYCEROL-3-PHOSPHATE 3-PHOSPHATIDYLTRANSFERASE"/>
    <property type="match status" value="1"/>
</dbReference>
<evidence type="ECO:0000256" key="4">
    <source>
        <dbReference type="ARBA" id="ARBA00022679"/>
    </source>
</evidence>
<keyword evidence="3" id="KW-0444">Lipid biosynthesis</keyword>
<keyword evidence="7" id="KW-0443">Lipid metabolism</keyword>
<feature type="transmembrane region" description="Helical" evidence="12">
    <location>
        <begin position="72"/>
        <end position="90"/>
    </location>
</feature>
<dbReference type="EMBL" id="NSLJ01000018">
    <property type="protein sequence ID" value="PDP43544.1"/>
    <property type="molecule type" value="Genomic_DNA"/>
</dbReference>
<dbReference type="InterPro" id="IPR036915">
    <property type="entry name" value="Cyclin-like_sf"/>
</dbReference>
<evidence type="ECO:0000256" key="3">
    <source>
        <dbReference type="ARBA" id="ARBA00022516"/>
    </source>
</evidence>
<evidence type="ECO:0000256" key="12">
    <source>
        <dbReference type="SAM" id="Phobius"/>
    </source>
</evidence>
<dbReference type="GO" id="GO:0016020">
    <property type="term" value="C:membrane"/>
    <property type="evidence" value="ECO:0007669"/>
    <property type="project" value="UniProtKB-SubCell"/>
</dbReference>
<evidence type="ECO:0000256" key="7">
    <source>
        <dbReference type="ARBA" id="ARBA00023098"/>
    </source>
</evidence>
<evidence type="ECO:0000256" key="10">
    <source>
        <dbReference type="ARBA" id="ARBA00023264"/>
    </source>
</evidence>
<proteinExistence type="inferred from homology"/>
<evidence type="ECO:0000256" key="2">
    <source>
        <dbReference type="ARBA" id="ARBA00010441"/>
    </source>
</evidence>
<evidence type="ECO:0000256" key="8">
    <source>
        <dbReference type="ARBA" id="ARBA00023136"/>
    </source>
</evidence>
<keyword evidence="6 12" id="KW-1133">Transmembrane helix</keyword>
<gene>
    <name evidence="13" type="ORF">CLI86_07990</name>
</gene>
<evidence type="ECO:0000256" key="5">
    <source>
        <dbReference type="ARBA" id="ARBA00022692"/>
    </source>
</evidence>
<keyword evidence="4 11" id="KW-0808">Transferase</keyword>
<sequence length="254" mass="28577">MFPKLRQPRYIPCRSANWTHNTHKLIAYSIAFLEAANLDKISEILSKFACECGQSQTPTLDRQMMNKGLKKIPNILSISRIILSPIMLAMADRPPALAALILLIGLTDMADGFIARRYHCRSASGARLDSLGDWIFFSTAGIVFYMKYRSVVSDHIWELAAILTVRILSLCTARYRFGRFLSIHTLGNKLTVVLVFATMLFIVCESKVNEIILKTAFTTALLSAVDEYLIILTSGKIDIDRRSFFSGKTTQKRS</sequence>
<keyword evidence="5 12" id="KW-0812">Transmembrane</keyword>
<dbReference type="OrthoDB" id="9777147at2"/>
<dbReference type="GO" id="GO:0046474">
    <property type="term" value="P:glycerophospholipid biosynthetic process"/>
    <property type="evidence" value="ECO:0007669"/>
    <property type="project" value="TreeGrafter"/>
</dbReference>
<keyword evidence="9" id="KW-0594">Phospholipid biosynthesis</keyword>
<feature type="transmembrane region" description="Helical" evidence="12">
    <location>
        <begin position="96"/>
        <end position="114"/>
    </location>
</feature>